<feature type="domain" description="LpxI C-terminal" evidence="1">
    <location>
        <begin position="138"/>
        <end position="265"/>
    </location>
</feature>
<dbReference type="Proteomes" id="UP000185093">
    <property type="component" value="Unassembled WGS sequence"/>
</dbReference>
<dbReference type="Pfam" id="PF06230">
    <property type="entry name" value="LpxI_C"/>
    <property type="match status" value="1"/>
</dbReference>
<gene>
    <name evidence="3" type="ORF">SAMN05444368_0792</name>
</gene>
<dbReference type="PANTHER" id="PTHR39962:SF1">
    <property type="entry name" value="LPXI FAMILY PROTEIN"/>
    <property type="match status" value="1"/>
</dbReference>
<dbReference type="InterPro" id="IPR041255">
    <property type="entry name" value="LpxI_N"/>
</dbReference>
<dbReference type="PANTHER" id="PTHR39962">
    <property type="entry name" value="BLL4848 PROTEIN"/>
    <property type="match status" value="1"/>
</dbReference>
<evidence type="ECO:0000313" key="3">
    <source>
        <dbReference type="EMBL" id="SIN65650.1"/>
    </source>
</evidence>
<evidence type="ECO:0000313" key="4">
    <source>
        <dbReference type="Proteomes" id="UP000185093"/>
    </source>
</evidence>
<reference evidence="3 4" key="1">
    <citation type="submission" date="2016-11" db="EMBL/GenBank/DDBJ databases">
        <authorList>
            <person name="Varghese N."/>
            <person name="Submissions S."/>
        </authorList>
    </citation>
    <scope>NUCLEOTIDE SEQUENCE [LARGE SCALE GENOMIC DNA]</scope>
    <source>
        <strain evidence="3 4">DSM 20664</strain>
    </source>
</reference>
<dbReference type="EMBL" id="FSQZ01000001">
    <property type="protein sequence ID" value="SIN65650.1"/>
    <property type="molecule type" value="Genomic_DNA"/>
</dbReference>
<dbReference type="InterPro" id="IPR043167">
    <property type="entry name" value="LpxI_C_sf"/>
</dbReference>
<sequence>MTMQFKGLAIIAGDGRLPLEIARRLTTRGYPPIVYSFGEHEASLSKFALELIELSSLNLGFVIEDMRRRGVCEIIMAGVVPKTLMYHQGLHDEQLKKLLQSLESRDDHNLLGNIVLTLEKEGFKVIGYKEIISDWLAPEGHFAGRLPTNGELEDVEYGKAIAKVLLPLSFGQTLVVHKKAVVAVEAMEGTDAMLLRAGSLAKGGVVIKMMRPDQDERYDLPTVGVRTLQNMLNAGLKCLAVEAGKTVIIKPDEFKRFASDFDISVLGVRH</sequence>
<comment type="caution">
    <text evidence="3">The sequence shown here is derived from an EMBL/GenBank/DDBJ whole genome shotgun (WGS) entry which is preliminary data.</text>
</comment>
<dbReference type="InterPro" id="IPR053174">
    <property type="entry name" value="LpxI"/>
</dbReference>
<organism evidence="3 4">
    <name type="scientific">Acetomicrobium flavidum</name>
    <dbReference type="NCBI Taxonomy" id="49896"/>
    <lineage>
        <taxon>Bacteria</taxon>
        <taxon>Thermotogati</taxon>
        <taxon>Synergistota</taxon>
        <taxon>Synergistia</taxon>
        <taxon>Synergistales</taxon>
        <taxon>Acetomicrobiaceae</taxon>
        <taxon>Acetomicrobium</taxon>
    </lineage>
</organism>
<name>A0ABY1JCG6_9BACT</name>
<accession>A0ABY1JCG6</accession>
<evidence type="ECO:0008006" key="5">
    <source>
        <dbReference type="Google" id="ProtNLM"/>
    </source>
</evidence>
<dbReference type="InterPro" id="IPR010415">
    <property type="entry name" value="LpxI_C"/>
</dbReference>
<evidence type="ECO:0000259" key="2">
    <source>
        <dbReference type="Pfam" id="PF17930"/>
    </source>
</evidence>
<proteinExistence type="predicted"/>
<evidence type="ECO:0000259" key="1">
    <source>
        <dbReference type="Pfam" id="PF06230"/>
    </source>
</evidence>
<dbReference type="Pfam" id="PF17930">
    <property type="entry name" value="LpxI_N"/>
    <property type="match status" value="1"/>
</dbReference>
<dbReference type="Gene3D" id="3.40.140.80">
    <property type="match status" value="1"/>
</dbReference>
<dbReference type="Gene3D" id="3.40.50.20">
    <property type="match status" value="1"/>
</dbReference>
<keyword evidence="4" id="KW-1185">Reference proteome</keyword>
<feature type="domain" description="LpxI N-terminal" evidence="2">
    <location>
        <begin position="8"/>
        <end position="134"/>
    </location>
</feature>
<protein>
    <recommendedName>
        <fullName evidence="5">DUF1009 domain-containing protein</fullName>
    </recommendedName>
</protein>